<protein>
    <submittedName>
        <fullName evidence="2">Uncharacterized protein</fullName>
    </submittedName>
</protein>
<feature type="non-terminal residue" evidence="2">
    <location>
        <position position="64"/>
    </location>
</feature>
<dbReference type="Proteomes" id="UP001197847">
    <property type="component" value="Unassembled WGS sequence"/>
</dbReference>
<comment type="caution">
    <text evidence="2">The sequence shown here is derived from an EMBL/GenBank/DDBJ whole genome shotgun (WGS) entry which is preliminary data.</text>
</comment>
<name>A0AAW4WW31_9FIRM</name>
<evidence type="ECO:0000313" key="2">
    <source>
        <dbReference type="EMBL" id="MCC2748895.1"/>
    </source>
</evidence>
<accession>A0AAW4WW31</accession>
<organism evidence="2 3">
    <name type="scientific">Agathobacter rectalis</name>
    <dbReference type="NCBI Taxonomy" id="39491"/>
    <lineage>
        <taxon>Bacteria</taxon>
        <taxon>Bacillati</taxon>
        <taxon>Bacillota</taxon>
        <taxon>Clostridia</taxon>
        <taxon>Lachnospirales</taxon>
        <taxon>Lachnospiraceae</taxon>
        <taxon>Agathobacter</taxon>
    </lineage>
</organism>
<sequence>MDSPECLTLVADGHSTGRFGVCAIGTVVNGRIHTDHSTWPTAGPTSEARRRTMRGSAPRMSPLP</sequence>
<dbReference type="EMBL" id="JAJFBX010000294">
    <property type="protein sequence ID" value="MCC2748895.1"/>
    <property type="molecule type" value="Genomic_DNA"/>
</dbReference>
<proteinExistence type="predicted"/>
<evidence type="ECO:0000313" key="3">
    <source>
        <dbReference type="Proteomes" id="UP001197847"/>
    </source>
</evidence>
<dbReference type="AlphaFoldDB" id="A0AAW4WW31"/>
<evidence type="ECO:0000256" key="1">
    <source>
        <dbReference type="SAM" id="MobiDB-lite"/>
    </source>
</evidence>
<feature type="region of interest" description="Disordered" evidence="1">
    <location>
        <begin position="33"/>
        <end position="64"/>
    </location>
</feature>
<gene>
    <name evidence="2" type="ORF">LK487_18150</name>
</gene>
<reference evidence="2" key="1">
    <citation type="submission" date="2021-10" db="EMBL/GenBank/DDBJ databases">
        <title>Collection of gut derived symbiotic bacterial strains cultured from healthy donors.</title>
        <authorList>
            <person name="Lin H."/>
            <person name="Littmann E."/>
            <person name="Claire K."/>
            <person name="Pamer E."/>
        </authorList>
    </citation>
    <scope>NUCLEOTIDE SEQUENCE</scope>
    <source>
        <strain evidence="2">MSK.22.92</strain>
    </source>
</reference>